<evidence type="ECO:0000313" key="7">
    <source>
        <dbReference type="EMBL" id="KNC28236.1"/>
    </source>
</evidence>
<comment type="caution">
    <text evidence="7">The sequence shown here is derived from an EMBL/GenBank/DDBJ whole genome shotgun (WGS) entry which is preliminary data.</text>
</comment>
<name>A0A0L0C7K6_LUCCU</name>
<dbReference type="EMBL" id="JRES01000809">
    <property type="protein sequence ID" value="KNC28236.1"/>
    <property type="molecule type" value="Genomic_DNA"/>
</dbReference>
<keyword evidence="1" id="KW-0479">Metal-binding</keyword>
<evidence type="ECO:0000256" key="4">
    <source>
        <dbReference type="ARBA" id="ARBA00023125"/>
    </source>
</evidence>
<dbReference type="SUPFAM" id="SSF57716">
    <property type="entry name" value="Glucocorticoid receptor-like (DNA-binding domain)"/>
    <property type="match status" value="1"/>
</dbReference>
<dbReference type="InterPro" id="IPR006612">
    <property type="entry name" value="THAP_Znf"/>
</dbReference>
<dbReference type="Proteomes" id="UP000037069">
    <property type="component" value="Unassembled WGS sequence"/>
</dbReference>
<keyword evidence="8" id="KW-1185">Reference proteome</keyword>
<evidence type="ECO:0000259" key="6">
    <source>
        <dbReference type="PROSITE" id="PS50950"/>
    </source>
</evidence>
<evidence type="ECO:0000256" key="2">
    <source>
        <dbReference type="ARBA" id="ARBA00022771"/>
    </source>
</evidence>
<evidence type="ECO:0000256" key="3">
    <source>
        <dbReference type="ARBA" id="ARBA00022833"/>
    </source>
</evidence>
<dbReference type="InterPro" id="IPR038441">
    <property type="entry name" value="THAP_Znf_sf"/>
</dbReference>
<dbReference type="Pfam" id="PF05485">
    <property type="entry name" value="THAP"/>
    <property type="match status" value="1"/>
</dbReference>
<reference evidence="7 8" key="1">
    <citation type="journal article" date="2015" name="Nat. Commun.">
        <title>Lucilia cuprina genome unlocks parasitic fly biology to underpin future interventions.</title>
        <authorList>
            <person name="Anstead C.A."/>
            <person name="Korhonen P.K."/>
            <person name="Young N.D."/>
            <person name="Hall R.S."/>
            <person name="Jex A.R."/>
            <person name="Murali S.C."/>
            <person name="Hughes D.S."/>
            <person name="Lee S.F."/>
            <person name="Perry T."/>
            <person name="Stroehlein A.J."/>
            <person name="Ansell B.R."/>
            <person name="Breugelmans B."/>
            <person name="Hofmann A."/>
            <person name="Qu J."/>
            <person name="Dugan S."/>
            <person name="Lee S.L."/>
            <person name="Chao H."/>
            <person name="Dinh H."/>
            <person name="Han Y."/>
            <person name="Doddapaneni H.V."/>
            <person name="Worley K.C."/>
            <person name="Muzny D.M."/>
            <person name="Ioannidis P."/>
            <person name="Waterhouse R.M."/>
            <person name="Zdobnov E.M."/>
            <person name="James P.J."/>
            <person name="Bagnall N.H."/>
            <person name="Kotze A.C."/>
            <person name="Gibbs R.A."/>
            <person name="Richards S."/>
            <person name="Batterham P."/>
            <person name="Gasser R.B."/>
        </authorList>
    </citation>
    <scope>NUCLEOTIDE SEQUENCE [LARGE SCALE GENOMIC DNA]</scope>
    <source>
        <strain evidence="7 8">LS</strain>
        <tissue evidence="7">Full body</tissue>
    </source>
</reference>
<feature type="domain" description="THAP-type" evidence="6">
    <location>
        <begin position="1"/>
        <end position="70"/>
    </location>
</feature>
<sequence>MSSRKCIMGCQKEIGQKLHNFPASGKRRAEWCRILGIYPRSRTVKICSAHFSNLELAGNRINKFTLPNPPVCNTTQTQSLFQIPNYQKKQSADAADNIITIFPNELNFQTAEDFNEIIETDTTGKQLIEETSLENNNYSENNVKDFEIRKGNTNDMIIKGRYVQTKDYLVVTYTPPRKWTLQEQVDLLDKQCEQQLRQIRHLNKQNYRLHIELKKYEKLLPKLRYLQAKASYFCSQLKKCKQERNLLRKRNNTLKNE</sequence>
<dbReference type="AlphaFoldDB" id="A0A0L0C7K6"/>
<gene>
    <name evidence="7" type="ORF">FF38_14102</name>
</gene>
<dbReference type="SMART" id="SM00980">
    <property type="entry name" value="THAP"/>
    <property type="match status" value="1"/>
</dbReference>
<evidence type="ECO:0000256" key="5">
    <source>
        <dbReference type="PROSITE-ProRule" id="PRU00309"/>
    </source>
</evidence>
<dbReference type="Gene3D" id="6.20.210.20">
    <property type="entry name" value="THAP domain"/>
    <property type="match status" value="1"/>
</dbReference>
<keyword evidence="3" id="KW-0862">Zinc</keyword>
<proteinExistence type="predicted"/>
<accession>A0A0L0C7K6</accession>
<organism evidence="7 8">
    <name type="scientific">Lucilia cuprina</name>
    <name type="common">Green bottle fly</name>
    <name type="synonym">Australian sheep blowfly</name>
    <dbReference type="NCBI Taxonomy" id="7375"/>
    <lineage>
        <taxon>Eukaryota</taxon>
        <taxon>Metazoa</taxon>
        <taxon>Ecdysozoa</taxon>
        <taxon>Arthropoda</taxon>
        <taxon>Hexapoda</taxon>
        <taxon>Insecta</taxon>
        <taxon>Pterygota</taxon>
        <taxon>Neoptera</taxon>
        <taxon>Endopterygota</taxon>
        <taxon>Diptera</taxon>
        <taxon>Brachycera</taxon>
        <taxon>Muscomorpha</taxon>
        <taxon>Oestroidea</taxon>
        <taxon>Calliphoridae</taxon>
        <taxon>Luciliinae</taxon>
        <taxon>Lucilia</taxon>
    </lineage>
</organism>
<dbReference type="OrthoDB" id="7998515at2759"/>
<dbReference type="GO" id="GO:0008270">
    <property type="term" value="F:zinc ion binding"/>
    <property type="evidence" value="ECO:0007669"/>
    <property type="project" value="UniProtKB-KW"/>
</dbReference>
<dbReference type="PROSITE" id="PS50950">
    <property type="entry name" value="ZF_THAP"/>
    <property type="match status" value="1"/>
</dbReference>
<dbReference type="GO" id="GO:0003677">
    <property type="term" value="F:DNA binding"/>
    <property type="evidence" value="ECO:0007669"/>
    <property type="project" value="UniProtKB-UniRule"/>
</dbReference>
<keyword evidence="2 5" id="KW-0863">Zinc-finger</keyword>
<evidence type="ECO:0000313" key="8">
    <source>
        <dbReference type="Proteomes" id="UP000037069"/>
    </source>
</evidence>
<protein>
    <recommendedName>
        <fullName evidence="6">THAP-type domain-containing protein</fullName>
    </recommendedName>
</protein>
<keyword evidence="4 5" id="KW-0238">DNA-binding</keyword>
<evidence type="ECO:0000256" key="1">
    <source>
        <dbReference type="ARBA" id="ARBA00022723"/>
    </source>
</evidence>